<sequence>MFNRIVREMLRDKRTLGLMFGAPLLILTLIFFLFQNNQTNKATLAVQGIDAPLRQAMKSNHLTLKTVAENSKPTHVIRQQDSDGVLRQSGTQLTLTLANTDEGKSAMIVAALKQAQVKLKMQAAATTIKAQQKALMQMQAALRRAVPKSASVAGTSYTLKTHYLYSSADGTYFDTVLPIMMGFVVFLFVFLISGIALLRERTTGTLSRLLATPIKRSEVIIGYLLGYGVFGLIQTVLVVLFAINVFQLQVLGNVANVLLLNLALALVALTMGLFVSTFAASEFQMMQFIPIIAIPQIFFSGLIPVANMPNWLQIIAHVMPLYYGANGISDVIKKGSTLTQIGPNVLILLLFALIFLGANLLTMRRYRQV</sequence>
<keyword evidence="3" id="KW-0813">Transport</keyword>
<gene>
    <name evidence="10" type="ORF">IV56_GL002375</name>
</gene>
<dbReference type="AlphaFoldDB" id="A0A0R2MPP4"/>
<keyword evidence="11" id="KW-1185">Reference proteome</keyword>
<dbReference type="PROSITE" id="PS51012">
    <property type="entry name" value="ABC_TM2"/>
    <property type="match status" value="1"/>
</dbReference>
<evidence type="ECO:0000256" key="4">
    <source>
        <dbReference type="ARBA" id="ARBA00022475"/>
    </source>
</evidence>
<dbReference type="PATRIC" id="fig|1293598.4.peg.2476"/>
<dbReference type="InterPro" id="IPR047817">
    <property type="entry name" value="ABC2_TM_bact-type"/>
</dbReference>
<evidence type="ECO:0000256" key="2">
    <source>
        <dbReference type="ARBA" id="ARBA00007783"/>
    </source>
</evidence>
<dbReference type="InterPro" id="IPR051449">
    <property type="entry name" value="ABC-2_transporter_component"/>
</dbReference>
<dbReference type="Pfam" id="PF12698">
    <property type="entry name" value="ABC2_membrane_3"/>
    <property type="match status" value="1"/>
</dbReference>
<feature type="transmembrane region" description="Helical" evidence="8">
    <location>
        <begin position="16"/>
        <end position="34"/>
    </location>
</feature>
<dbReference type="GO" id="GO:0005886">
    <property type="term" value="C:plasma membrane"/>
    <property type="evidence" value="ECO:0007669"/>
    <property type="project" value="UniProtKB-SubCell"/>
</dbReference>
<dbReference type="PANTHER" id="PTHR30294:SF38">
    <property type="entry name" value="TRANSPORT PERMEASE PROTEIN"/>
    <property type="match status" value="1"/>
</dbReference>
<protein>
    <submittedName>
        <fullName evidence="10">Multidrug ABC superfamily ATP binding cassette transporter, permease protein</fullName>
    </submittedName>
</protein>
<keyword evidence="5 8" id="KW-0812">Transmembrane</keyword>
<dbReference type="PANTHER" id="PTHR30294">
    <property type="entry name" value="MEMBRANE COMPONENT OF ABC TRANSPORTER YHHJ-RELATED"/>
    <property type="match status" value="1"/>
</dbReference>
<comment type="caution">
    <text evidence="10">The sequence shown here is derived from an EMBL/GenBank/DDBJ whole genome shotgun (WGS) entry which is preliminary data.</text>
</comment>
<keyword evidence="4" id="KW-1003">Cell membrane</keyword>
<name>A0A0R2MPP4_9LACO</name>
<evidence type="ECO:0000256" key="7">
    <source>
        <dbReference type="ARBA" id="ARBA00023136"/>
    </source>
</evidence>
<evidence type="ECO:0000256" key="6">
    <source>
        <dbReference type="ARBA" id="ARBA00022989"/>
    </source>
</evidence>
<evidence type="ECO:0000256" key="1">
    <source>
        <dbReference type="ARBA" id="ARBA00004651"/>
    </source>
</evidence>
<evidence type="ECO:0000256" key="8">
    <source>
        <dbReference type="SAM" id="Phobius"/>
    </source>
</evidence>
<feature type="transmembrane region" description="Helical" evidence="8">
    <location>
        <begin position="219"/>
        <end position="246"/>
    </location>
</feature>
<reference evidence="10 11" key="1">
    <citation type="journal article" date="2015" name="Genome Announc.">
        <title>Expanding the biotechnology potential of lactobacilli through comparative genomics of 213 strains and associated genera.</title>
        <authorList>
            <person name="Sun Z."/>
            <person name="Harris H.M."/>
            <person name="McCann A."/>
            <person name="Guo C."/>
            <person name="Argimon S."/>
            <person name="Zhang W."/>
            <person name="Yang X."/>
            <person name="Jeffery I.B."/>
            <person name="Cooney J.C."/>
            <person name="Kagawa T.F."/>
            <person name="Liu W."/>
            <person name="Song Y."/>
            <person name="Salvetti E."/>
            <person name="Wrobel A."/>
            <person name="Rasinkangas P."/>
            <person name="Parkhill J."/>
            <person name="Rea M.C."/>
            <person name="O'Sullivan O."/>
            <person name="Ritari J."/>
            <person name="Douillard F.P."/>
            <person name="Paul Ross R."/>
            <person name="Yang R."/>
            <person name="Briner A.E."/>
            <person name="Felis G.E."/>
            <person name="de Vos W.M."/>
            <person name="Barrangou R."/>
            <person name="Klaenhammer T.R."/>
            <person name="Caufield P.W."/>
            <person name="Cui Y."/>
            <person name="Zhang H."/>
            <person name="O'Toole P.W."/>
        </authorList>
    </citation>
    <scope>NUCLEOTIDE SEQUENCE [LARGE SCALE GENOMIC DNA]</scope>
    <source>
        <strain evidence="10 11">DSM 24301</strain>
    </source>
</reference>
<comment type="subcellular location">
    <subcellularLocation>
        <location evidence="1">Cell membrane</location>
        <topology evidence="1">Multi-pass membrane protein</topology>
    </subcellularLocation>
</comment>
<organism evidence="10 11">
    <name type="scientific">Lacticaseibacillus saniviri JCM 17471 = DSM 24301</name>
    <dbReference type="NCBI Taxonomy" id="1293598"/>
    <lineage>
        <taxon>Bacteria</taxon>
        <taxon>Bacillati</taxon>
        <taxon>Bacillota</taxon>
        <taxon>Bacilli</taxon>
        <taxon>Lactobacillales</taxon>
        <taxon>Lactobacillaceae</taxon>
        <taxon>Lacticaseibacillus</taxon>
    </lineage>
</organism>
<feature type="transmembrane region" description="Helical" evidence="8">
    <location>
        <begin position="341"/>
        <end position="361"/>
    </location>
</feature>
<accession>A0A0R2MPP4</accession>
<dbReference type="EMBL" id="JQCE01000064">
    <property type="protein sequence ID" value="KRO15605.1"/>
    <property type="molecule type" value="Genomic_DNA"/>
</dbReference>
<dbReference type="GO" id="GO:0140359">
    <property type="term" value="F:ABC-type transporter activity"/>
    <property type="evidence" value="ECO:0007669"/>
    <property type="project" value="InterPro"/>
</dbReference>
<proteinExistence type="inferred from homology"/>
<evidence type="ECO:0000256" key="3">
    <source>
        <dbReference type="ARBA" id="ARBA00022448"/>
    </source>
</evidence>
<dbReference type="InterPro" id="IPR013525">
    <property type="entry name" value="ABC2_TM"/>
</dbReference>
<feature type="transmembrane region" description="Helical" evidence="8">
    <location>
        <begin position="258"/>
        <end position="281"/>
    </location>
</feature>
<dbReference type="STRING" id="1293598.IV56_GL002375"/>
<comment type="similarity">
    <text evidence="2">Belongs to the ABC-2 integral membrane protein family.</text>
</comment>
<keyword evidence="7 8" id="KW-0472">Membrane</keyword>
<evidence type="ECO:0000313" key="10">
    <source>
        <dbReference type="EMBL" id="KRO15605.1"/>
    </source>
</evidence>
<evidence type="ECO:0000313" key="11">
    <source>
        <dbReference type="Proteomes" id="UP000050969"/>
    </source>
</evidence>
<evidence type="ECO:0000256" key="5">
    <source>
        <dbReference type="ARBA" id="ARBA00022692"/>
    </source>
</evidence>
<feature type="transmembrane region" description="Helical" evidence="8">
    <location>
        <begin position="176"/>
        <end position="198"/>
    </location>
</feature>
<dbReference type="Proteomes" id="UP000050969">
    <property type="component" value="Unassembled WGS sequence"/>
</dbReference>
<keyword evidence="6 8" id="KW-1133">Transmembrane helix</keyword>
<evidence type="ECO:0000259" key="9">
    <source>
        <dbReference type="PROSITE" id="PS51012"/>
    </source>
</evidence>
<feature type="domain" description="ABC transmembrane type-2" evidence="9">
    <location>
        <begin position="139"/>
        <end position="366"/>
    </location>
</feature>